<proteinExistence type="predicted"/>
<gene>
    <name evidence="2" type="ORF">SAMN04488500_12612</name>
</gene>
<name>A0A1W2EL82_9FIRM</name>
<sequence length="105" mass="11529">MAQMNQQSGQTMQAGMSGQGASLSDRELLQLALNETKLTAASVNTFALEASSDTLRRDYLTVLGDVHNQEKQIFDLMQQKGYYNVKNANPQEIAQAKSKFSGQAQ</sequence>
<dbReference type="OrthoDB" id="1685263at2"/>
<dbReference type="AlphaFoldDB" id="A0A1W2EL82"/>
<protein>
    <submittedName>
        <fullName evidence="2">Coat F domain-containing protein</fullName>
    </submittedName>
</protein>
<evidence type="ECO:0000256" key="1">
    <source>
        <dbReference type="SAM" id="MobiDB-lite"/>
    </source>
</evidence>
<dbReference type="STRING" id="112901.SAMN04488500_12612"/>
<dbReference type="EMBL" id="FWXI01000026">
    <property type="protein sequence ID" value="SMD10470.1"/>
    <property type="molecule type" value="Genomic_DNA"/>
</dbReference>
<keyword evidence="3" id="KW-1185">Reference proteome</keyword>
<reference evidence="2 3" key="1">
    <citation type="submission" date="2017-04" db="EMBL/GenBank/DDBJ databases">
        <authorList>
            <person name="Afonso C.L."/>
            <person name="Miller P.J."/>
            <person name="Scott M.A."/>
            <person name="Spackman E."/>
            <person name="Goraichik I."/>
            <person name="Dimitrov K.M."/>
            <person name="Suarez D.L."/>
            <person name="Swayne D.E."/>
        </authorList>
    </citation>
    <scope>NUCLEOTIDE SEQUENCE [LARGE SCALE GENOMIC DNA]</scope>
    <source>
        <strain evidence="2 3">DSM 5090</strain>
    </source>
</reference>
<evidence type="ECO:0000313" key="3">
    <source>
        <dbReference type="Proteomes" id="UP000192738"/>
    </source>
</evidence>
<accession>A0A1W2EL82</accession>
<organism evidence="2 3">
    <name type="scientific">Sporomusa malonica</name>
    <dbReference type="NCBI Taxonomy" id="112901"/>
    <lineage>
        <taxon>Bacteria</taxon>
        <taxon>Bacillati</taxon>
        <taxon>Bacillota</taxon>
        <taxon>Negativicutes</taxon>
        <taxon>Selenomonadales</taxon>
        <taxon>Sporomusaceae</taxon>
        <taxon>Sporomusa</taxon>
    </lineage>
</organism>
<feature type="region of interest" description="Disordered" evidence="1">
    <location>
        <begin position="1"/>
        <end position="21"/>
    </location>
</feature>
<evidence type="ECO:0000313" key="2">
    <source>
        <dbReference type="EMBL" id="SMD10470.1"/>
    </source>
</evidence>
<dbReference type="Proteomes" id="UP000192738">
    <property type="component" value="Unassembled WGS sequence"/>
</dbReference>
<dbReference type="Pfam" id="PF07875">
    <property type="entry name" value="Coat_F"/>
    <property type="match status" value="1"/>
</dbReference>
<dbReference type="InterPro" id="IPR012851">
    <property type="entry name" value="Spore_coat_CotF-like"/>
</dbReference>